<dbReference type="Gene3D" id="1.25.40.20">
    <property type="entry name" value="Ankyrin repeat-containing domain"/>
    <property type="match status" value="1"/>
</dbReference>
<reference evidence="1" key="2">
    <citation type="submission" date="2019-06" db="EMBL/GenBank/DDBJ databases">
        <title>Genomics analysis of Aphanomyces spp. identifies a new class of oomycete effector associated with host adaptation.</title>
        <authorList>
            <person name="Gaulin E."/>
        </authorList>
    </citation>
    <scope>NUCLEOTIDE SEQUENCE</scope>
    <source>
        <strain evidence="1">CBS 578.67</strain>
    </source>
</reference>
<dbReference type="SUPFAM" id="SSF48403">
    <property type="entry name" value="Ankyrin repeat"/>
    <property type="match status" value="1"/>
</dbReference>
<protein>
    <submittedName>
        <fullName evidence="2">Aste57867_2788 protein</fullName>
    </submittedName>
</protein>
<dbReference type="OrthoDB" id="61935at2759"/>
<dbReference type="InterPro" id="IPR002110">
    <property type="entry name" value="Ankyrin_rpt"/>
</dbReference>
<dbReference type="Proteomes" id="UP000332933">
    <property type="component" value="Unassembled WGS sequence"/>
</dbReference>
<dbReference type="EMBL" id="CAADRA010000390">
    <property type="protein sequence ID" value="VFT79978.1"/>
    <property type="molecule type" value="Genomic_DNA"/>
</dbReference>
<evidence type="ECO:0000313" key="3">
    <source>
        <dbReference type="Proteomes" id="UP000332933"/>
    </source>
</evidence>
<keyword evidence="3" id="KW-1185">Reference proteome</keyword>
<dbReference type="PANTHER" id="PTHR46586:SF3">
    <property type="entry name" value="ANKYRIN REPEAT-CONTAINING PROTEIN"/>
    <property type="match status" value="1"/>
</dbReference>
<name>A0A485KC23_9STRA</name>
<evidence type="ECO:0000313" key="1">
    <source>
        <dbReference type="EMBL" id="KAF0716540.1"/>
    </source>
</evidence>
<proteinExistence type="predicted"/>
<organism evidence="2 3">
    <name type="scientific">Aphanomyces stellatus</name>
    <dbReference type="NCBI Taxonomy" id="120398"/>
    <lineage>
        <taxon>Eukaryota</taxon>
        <taxon>Sar</taxon>
        <taxon>Stramenopiles</taxon>
        <taxon>Oomycota</taxon>
        <taxon>Saprolegniomycetes</taxon>
        <taxon>Saprolegniales</taxon>
        <taxon>Verrucalvaceae</taxon>
        <taxon>Aphanomyces</taxon>
    </lineage>
</organism>
<dbReference type="InterPro" id="IPR052050">
    <property type="entry name" value="SecEffector_AnkRepeat"/>
</dbReference>
<dbReference type="Pfam" id="PF12796">
    <property type="entry name" value="Ank_2"/>
    <property type="match status" value="1"/>
</dbReference>
<gene>
    <name evidence="2" type="primary">Aste57867_2788</name>
    <name evidence="1" type="ORF">As57867_002781</name>
    <name evidence="2" type="ORF">ASTE57867_2788</name>
</gene>
<dbReference type="PANTHER" id="PTHR46586">
    <property type="entry name" value="ANKYRIN REPEAT-CONTAINING PROTEIN"/>
    <property type="match status" value="1"/>
</dbReference>
<dbReference type="EMBL" id="VJMH01000390">
    <property type="protein sequence ID" value="KAF0716540.1"/>
    <property type="molecule type" value="Genomic_DNA"/>
</dbReference>
<accession>A0A485KC23</accession>
<dbReference type="AlphaFoldDB" id="A0A485KC23"/>
<sequence>MSAAATVFDSHELLKAIWAYQVGTYEDFLPLQRLPSLTFQRRDRDMALPVANLATIHSLLTPWYAQNGLVRLPLLLRAMPQTKCALLAHAASVGDLPVLQVVFSSTSRGVALASLMANLVDIAAAAGHLHVLEFLERQGHCGYTSHTLRFAAFAGQLSLLERFASLAESSDAIHQLFGPQLMDWAAAGGQLDVVQWLHATRTEGCTSNAINLAATHGHVHVLAWLTAHRTEGCTSRAVAGAAANGHLACVEYLYDRGTWTDKCPTYGIDMAAANGHLEVVHYLLARDLATETPLSMDLAAKNGHLEVLQYLHTHVGSHGCTVDALDAAAGNGHLEVVQYLTEHCHAVATSRAMDRAAANGHLGVVQYLHDHRLEGCTTNAMTMAALHGHLDVVQWLREHRREGCVAWALHFAKDAAVVAYLQEMPPEFVQEFYGLGLDRILDDEERRRNAELGM</sequence>
<reference evidence="2 3" key="1">
    <citation type="submission" date="2019-03" db="EMBL/GenBank/DDBJ databases">
        <authorList>
            <person name="Gaulin E."/>
            <person name="Dumas B."/>
        </authorList>
    </citation>
    <scope>NUCLEOTIDE SEQUENCE [LARGE SCALE GENOMIC DNA]</scope>
    <source>
        <strain evidence="2">CBS 568.67</strain>
    </source>
</reference>
<evidence type="ECO:0000313" key="2">
    <source>
        <dbReference type="EMBL" id="VFT79978.1"/>
    </source>
</evidence>
<dbReference type="Pfam" id="PF13637">
    <property type="entry name" value="Ank_4"/>
    <property type="match status" value="2"/>
</dbReference>
<dbReference type="InterPro" id="IPR036770">
    <property type="entry name" value="Ankyrin_rpt-contain_sf"/>
</dbReference>